<sequence length="120" mass="12623">MRTNSYIDVGGLGGKQADVAARFGTTRSSVIGLVRKAKERGYNPSDYTALTMEHVIDEQRSVAKDKLGRAANACSIAGQPATRLQFALKHKDGLWRIGSGSPGVTKPALFLGSGMGVTAS</sequence>
<organism evidence="1 2">
    <name type="scientific">Orbilia oligospora</name>
    <name type="common">Nematode-trapping fungus</name>
    <name type="synonym">Arthrobotrys oligospora</name>
    <dbReference type="NCBI Taxonomy" id="2813651"/>
    <lineage>
        <taxon>Eukaryota</taxon>
        <taxon>Fungi</taxon>
        <taxon>Dikarya</taxon>
        <taxon>Ascomycota</taxon>
        <taxon>Pezizomycotina</taxon>
        <taxon>Orbiliomycetes</taxon>
        <taxon>Orbiliales</taxon>
        <taxon>Orbiliaceae</taxon>
        <taxon>Orbilia</taxon>
    </lineage>
</organism>
<evidence type="ECO:0000313" key="1">
    <source>
        <dbReference type="EMBL" id="KAF3291521.1"/>
    </source>
</evidence>
<reference evidence="1 2" key="1">
    <citation type="submission" date="2020-01" db="EMBL/GenBank/DDBJ databases">
        <authorList>
            <person name="Palmer J.M."/>
        </authorList>
    </citation>
    <scope>NUCLEOTIDE SEQUENCE [LARGE SCALE GENOMIC DNA]</scope>
    <source>
        <strain evidence="1 2">TWF970</strain>
    </source>
</reference>
<name>A0A7C8RLS0_ORBOL</name>
<comment type="caution">
    <text evidence="1">The sequence shown here is derived from an EMBL/GenBank/DDBJ whole genome shotgun (WGS) entry which is preliminary data.</text>
</comment>
<dbReference type="AlphaFoldDB" id="A0A7C8RLS0"/>
<evidence type="ECO:0000313" key="2">
    <source>
        <dbReference type="Proteomes" id="UP000474640"/>
    </source>
</evidence>
<protein>
    <submittedName>
        <fullName evidence="1">Uncharacterized protein</fullName>
    </submittedName>
</protein>
<proteinExistence type="predicted"/>
<dbReference type="EMBL" id="JAABOJ010000001">
    <property type="protein sequence ID" value="KAF3291521.1"/>
    <property type="molecule type" value="Genomic_DNA"/>
</dbReference>
<accession>A0A7C8RLS0</accession>
<dbReference type="OrthoDB" id="5415741at2759"/>
<gene>
    <name evidence="1" type="ORF">TWF970_000735</name>
</gene>
<dbReference type="Proteomes" id="UP000474640">
    <property type="component" value="Unassembled WGS sequence"/>
</dbReference>